<dbReference type="PANTHER" id="PTHR15606">
    <property type="entry name" value="DNAJ HOMOLOG SUBFAMILY C MEMBER 8/LIPOPOLYSACCHARIDE SPECIFIC RESPONSE-7-RELATED"/>
    <property type="match status" value="1"/>
</dbReference>
<dbReference type="OMA" id="ARTEMMI"/>
<dbReference type="GO" id="GO:0005634">
    <property type="term" value="C:nucleus"/>
    <property type="evidence" value="ECO:0007669"/>
    <property type="project" value="TreeGrafter"/>
</dbReference>
<dbReference type="CDD" id="cd06257">
    <property type="entry name" value="DnaJ"/>
    <property type="match status" value="1"/>
</dbReference>
<dbReference type="Proteomes" id="UP000014500">
    <property type="component" value="Unassembled WGS sequence"/>
</dbReference>
<dbReference type="PhylomeDB" id="T1ILY5"/>
<name>T1ILY5_STRMM</name>
<organism evidence="3 4">
    <name type="scientific">Strigamia maritima</name>
    <name type="common">European centipede</name>
    <name type="synonym">Geophilus maritimus</name>
    <dbReference type="NCBI Taxonomy" id="126957"/>
    <lineage>
        <taxon>Eukaryota</taxon>
        <taxon>Metazoa</taxon>
        <taxon>Ecdysozoa</taxon>
        <taxon>Arthropoda</taxon>
        <taxon>Myriapoda</taxon>
        <taxon>Chilopoda</taxon>
        <taxon>Pleurostigmophora</taxon>
        <taxon>Geophilomorpha</taxon>
        <taxon>Linotaeniidae</taxon>
        <taxon>Strigamia</taxon>
    </lineage>
</organism>
<dbReference type="InterPro" id="IPR001623">
    <property type="entry name" value="DnaJ_domain"/>
</dbReference>
<dbReference type="InterPro" id="IPR042858">
    <property type="entry name" value="DNAJC8"/>
</dbReference>
<feature type="compositionally biased region" description="Basic and acidic residues" evidence="1">
    <location>
        <begin position="329"/>
        <end position="358"/>
    </location>
</feature>
<reference evidence="3" key="2">
    <citation type="submission" date="2015-02" db="UniProtKB">
        <authorList>
            <consortium name="EnsemblMetazoa"/>
        </authorList>
    </citation>
    <scope>IDENTIFICATION</scope>
</reference>
<evidence type="ECO:0000256" key="1">
    <source>
        <dbReference type="SAM" id="MobiDB-lite"/>
    </source>
</evidence>
<dbReference type="SMART" id="SM00271">
    <property type="entry name" value="DnaJ"/>
    <property type="match status" value="1"/>
</dbReference>
<dbReference type="PRINTS" id="PR00625">
    <property type="entry name" value="JDOMAIN"/>
</dbReference>
<protein>
    <recommendedName>
        <fullName evidence="2">J domain-containing protein</fullName>
    </recommendedName>
</protein>
<dbReference type="SUPFAM" id="SSF46565">
    <property type="entry name" value="Chaperone J-domain"/>
    <property type="match status" value="1"/>
</dbReference>
<dbReference type="PANTHER" id="PTHR15606:SF4">
    <property type="entry name" value="DNAJ HOMOLOG SUBFAMILY C MEMBER 8"/>
    <property type="match status" value="1"/>
</dbReference>
<dbReference type="PROSITE" id="PS50076">
    <property type="entry name" value="DNAJ_2"/>
    <property type="match status" value="1"/>
</dbReference>
<evidence type="ECO:0000313" key="3">
    <source>
        <dbReference type="EnsemblMetazoa" id="SMAR001977-PA"/>
    </source>
</evidence>
<dbReference type="InterPro" id="IPR032157">
    <property type="entry name" value="PAC4"/>
</dbReference>
<dbReference type="HOGENOM" id="CLU_724269_0_0_1"/>
<feature type="region of interest" description="Disordered" evidence="1">
    <location>
        <begin position="267"/>
        <end position="382"/>
    </location>
</feature>
<dbReference type="EMBL" id="JH430925">
    <property type="status" value="NOT_ANNOTATED_CDS"/>
    <property type="molecule type" value="Genomic_DNA"/>
</dbReference>
<reference evidence="4" key="1">
    <citation type="submission" date="2011-05" db="EMBL/GenBank/DDBJ databases">
        <authorList>
            <person name="Richards S.R."/>
            <person name="Qu J."/>
            <person name="Jiang H."/>
            <person name="Jhangiani S.N."/>
            <person name="Agravi P."/>
            <person name="Goodspeed R."/>
            <person name="Gross S."/>
            <person name="Mandapat C."/>
            <person name="Jackson L."/>
            <person name="Mathew T."/>
            <person name="Pu L."/>
            <person name="Thornton R."/>
            <person name="Saada N."/>
            <person name="Wilczek-Boney K.B."/>
            <person name="Lee S."/>
            <person name="Kovar C."/>
            <person name="Wu Y."/>
            <person name="Scherer S.E."/>
            <person name="Worley K.C."/>
            <person name="Muzny D.M."/>
            <person name="Gibbs R."/>
        </authorList>
    </citation>
    <scope>NUCLEOTIDE SEQUENCE</scope>
    <source>
        <strain evidence="4">Brora</strain>
    </source>
</reference>
<accession>T1ILY5</accession>
<proteinExistence type="predicted"/>
<dbReference type="InterPro" id="IPR036869">
    <property type="entry name" value="J_dom_sf"/>
</dbReference>
<dbReference type="Pfam" id="PF00226">
    <property type="entry name" value="DnaJ"/>
    <property type="match status" value="1"/>
</dbReference>
<evidence type="ECO:0000259" key="2">
    <source>
        <dbReference type="PROSITE" id="PS50076"/>
    </source>
</evidence>
<feature type="domain" description="J" evidence="2">
    <location>
        <begin position="187"/>
        <end position="254"/>
    </location>
</feature>
<sequence length="382" mass="44636">MANFASTSRDRDKDVVVEGEVAFQHFYSEVKEIEERDSVLTPKQQIERLLRPGSTYFNLNPFEVSSPESECLLKTHQFSAKILNTDVYFQILQLKDSFFLWIGASPVLSELSVAMPCRNEILSSQLIGANADSASNVIATRLAKRTAKQVFVSYSLDAQDKLLLSHVEKKLAEELERNYEKFYLNLTSSCVLRVDPETPIEDVKKQYRKLSILVHPDKNQDDPDRAERAFEILNKAYKSLENELVRQRCLDIIEEAKARTEMMIQEKKKKLRKDGKPAAVEEDDPDKRKHSEYVMTMKLFADNERKRREQEQRDLQERKRKREDEIETEEKSKLATEWQKNFEESREGRVNKWKDFQKGSKSKKSKFSKTGFKPPKHKAETR</sequence>
<dbReference type="Pfam" id="PF16093">
    <property type="entry name" value="PAC4"/>
    <property type="match status" value="1"/>
</dbReference>
<keyword evidence="4" id="KW-1185">Reference proteome</keyword>
<evidence type="ECO:0000313" key="4">
    <source>
        <dbReference type="Proteomes" id="UP000014500"/>
    </source>
</evidence>
<dbReference type="eggNOG" id="KOG1150">
    <property type="taxonomic scope" value="Eukaryota"/>
</dbReference>
<dbReference type="Gene3D" id="1.10.287.110">
    <property type="entry name" value="DnaJ domain"/>
    <property type="match status" value="1"/>
</dbReference>
<dbReference type="GO" id="GO:0043248">
    <property type="term" value="P:proteasome assembly"/>
    <property type="evidence" value="ECO:0007669"/>
    <property type="project" value="InterPro"/>
</dbReference>
<dbReference type="AlphaFoldDB" id="T1ILY5"/>
<dbReference type="EnsemblMetazoa" id="SMAR001977-RA">
    <property type="protein sequence ID" value="SMAR001977-PA"/>
    <property type="gene ID" value="SMAR001977"/>
</dbReference>
<feature type="compositionally biased region" description="Basic and acidic residues" evidence="1">
    <location>
        <begin position="301"/>
        <end position="317"/>
    </location>
</feature>
<dbReference type="STRING" id="126957.T1ILY5"/>